<dbReference type="InterPro" id="IPR008979">
    <property type="entry name" value="Galactose-bd-like_sf"/>
</dbReference>
<organism evidence="9 10">
    <name type="scientific">Tenacibaculum jejuense</name>
    <dbReference type="NCBI Taxonomy" id="584609"/>
    <lineage>
        <taxon>Bacteria</taxon>
        <taxon>Pseudomonadati</taxon>
        <taxon>Bacteroidota</taxon>
        <taxon>Flavobacteriia</taxon>
        <taxon>Flavobacteriales</taxon>
        <taxon>Flavobacteriaceae</taxon>
        <taxon>Tenacibaculum</taxon>
    </lineage>
</organism>
<evidence type="ECO:0000313" key="9">
    <source>
        <dbReference type="EMBL" id="SNR15759.1"/>
    </source>
</evidence>
<accession>A0A238U992</accession>
<keyword evidence="7" id="KW-1133">Transmembrane helix</keyword>
<evidence type="ECO:0000313" key="10">
    <source>
        <dbReference type="Proteomes" id="UP000215214"/>
    </source>
</evidence>
<dbReference type="GO" id="GO:0007234">
    <property type="term" value="P:osmosensory signaling via phosphorelay pathway"/>
    <property type="evidence" value="ECO:0007669"/>
    <property type="project" value="TreeGrafter"/>
</dbReference>
<dbReference type="Pfam" id="PF00512">
    <property type="entry name" value="HisKA"/>
    <property type="match status" value="1"/>
</dbReference>
<dbReference type="InterPro" id="IPR004358">
    <property type="entry name" value="Sig_transdc_His_kin-like_C"/>
</dbReference>
<dbReference type="OrthoDB" id="9781208at2"/>
<evidence type="ECO:0000256" key="6">
    <source>
        <dbReference type="SAM" id="Coils"/>
    </source>
</evidence>
<dbReference type="PANTHER" id="PTHR42878:SF15">
    <property type="entry name" value="BACTERIOPHYTOCHROME"/>
    <property type="match status" value="1"/>
</dbReference>
<keyword evidence="3" id="KW-0597">Phosphoprotein</keyword>
<dbReference type="GO" id="GO:0000155">
    <property type="term" value="F:phosphorelay sensor kinase activity"/>
    <property type="evidence" value="ECO:0007669"/>
    <property type="project" value="InterPro"/>
</dbReference>
<feature type="coiled-coil region" evidence="6">
    <location>
        <begin position="423"/>
        <end position="457"/>
    </location>
</feature>
<feature type="transmembrane region" description="Helical" evidence="7">
    <location>
        <begin position="209"/>
        <end position="229"/>
    </location>
</feature>
<feature type="transmembrane region" description="Helical" evidence="7">
    <location>
        <begin position="275"/>
        <end position="293"/>
    </location>
</feature>
<protein>
    <recommendedName>
        <fullName evidence="2">histidine kinase</fullName>
        <ecNumber evidence="2">2.7.13.3</ecNumber>
    </recommendedName>
</protein>
<dbReference type="InterPro" id="IPR036097">
    <property type="entry name" value="HisK_dim/P_sf"/>
</dbReference>
<dbReference type="AlphaFoldDB" id="A0A238U992"/>
<feature type="domain" description="Histidine kinase" evidence="8">
    <location>
        <begin position="464"/>
        <end position="675"/>
    </location>
</feature>
<proteinExistence type="predicted"/>
<keyword evidence="6" id="KW-0175">Coiled coil</keyword>
<dbReference type="EC" id="2.7.13.3" evidence="2"/>
<feature type="transmembrane region" description="Helical" evidence="7">
    <location>
        <begin position="386"/>
        <end position="407"/>
    </location>
</feature>
<dbReference type="InterPro" id="IPR003594">
    <property type="entry name" value="HATPase_dom"/>
</dbReference>
<keyword evidence="5 9" id="KW-0418">Kinase</keyword>
<dbReference type="SMART" id="SM00387">
    <property type="entry name" value="HATPase_c"/>
    <property type="match status" value="1"/>
</dbReference>
<dbReference type="EMBL" id="LT899436">
    <property type="protein sequence ID" value="SNR15759.1"/>
    <property type="molecule type" value="Genomic_DNA"/>
</dbReference>
<dbReference type="Pfam" id="PF02518">
    <property type="entry name" value="HATPase_c"/>
    <property type="match status" value="1"/>
</dbReference>
<name>A0A238U992_9FLAO</name>
<dbReference type="InterPro" id="IPR003661">
    <property type="entry name" value="HisK_dim/P_dom"/>
</dbReference>
<dbReference type="Proteomes" id="UP000215214">
    <property type="component" value="Chromosome TJEJU"/>
</dbReference>
<dbReference type="KEGG" id="tje:TJEJU_2056"/>
<comment type="catalytic activity">
    <reaction evidence="1">
        <text>ATP + protein L-histidine = ADP + protein N-phospho-L-histidine.</text>
        <dbReference type="EC" id="2.7.13.3"/>
    </reaction>
</comment>
<dbReference type="PROSITE" id="PS50109">
    <property type="entry name" value="HIS_KIN"/>
    <property type="match status" value="1"/>
</dbReference>
<dbReference type="InterPro" id="IPR050351">
    <property type="entry name" value="BphY/WalK/GraS-like"/>
</dbReference>
<dbReference type="Gene3D" id="2.60.120.260">
    <property type="entry name" value="Galactose-binding domain-like"/>
    <property type="match status" value="1"/>
</dbReference>
<dbReference type="InterPro" id="IPR036890">
    <property type="entry name" value="HATPase_C_sf"/>
</dbReference>
<dbReference type="Gene3D" id="1.10.287.130">
    <property type="match status" value="1"/>
</dbReference>
<gene>
    <name evidence="9" type="ORF">TJEJU_2056</name>
</gene>
<keyword evidence="7" id="KW-0812">Transmembrane</keyword>
<evidence type="ECO:0000256" key="5">
    <source>
        <dbReference type="ARBA" id="ARBA00022777"/>
    </source>
</evidence>
<dbReference type="GO" id="GO:0000156">
    <property type="term" value="F:phosphorelay response regulator activity"/>
    <property type="evidence" value="ECO:0007669"/>
    <property type="project" value="TreeGrafter"/>
</dbReference>
<feature type="transmembrane region" description="Helical" evidence="7">
    <location>
        <begin position="327"/>
        <end position="347"/>
    </location>
</feature>
<evidence type="ECO:0000256" key="2">
    <source>
        <dbReference type="ARBA" id="ARBA00012438"/>
    </source>
</evidence>
<dbReference type="PANTHER" id="PTHR42878">
    <property type="entry name" value="TWO-COMPONENT HISTIDINE KINASE"/>
    <property type="match status" value="1"/>
</dbReference>
<evidence type="ECO:0000256" key="3">
    <source>
        <dbReference type="ARBA" id="ARBA00022553"/>
    </source>
</evidence>
<dbReference type="SMART" id="SM00388">
    <property type="entry name" value="HisKA"/>
    <property type="match status" value="1"/>
</dbReference>
<dbReference type="InterPro" id="IPR011623">
    <property type="entry name" value="7TMR_DISM_rcpt_extracell_dom1"/>
</dbReference>
<dbReference type="InterPro" id="IPR005467">
    <property type="entry name" value="His_kinase_dom"/>
</dbReference>
<dbReference type="SUPFAM" id="SSF49785">
    <property type="entry name" value="Galactose-binding domain-like"/>
    <property type="match status" value="1"/>
</dbReference>
<sequence>MNNWLVRQIHFKYAYLAIIALLYFNCTGGYAQLDNSNGIDLTNISFENTNEVNLNSGWEFYWKQLITPNNFAEYTPQKIDQLHSWTNFKGKNGEKLPSFGYATYRLNLSISTKNTSNLSLYFPAAYASSKLWINGKFISEIGKVGKTKKEVLHRRFNQIIPLNTHETNFEIIIQVANFYHSKAGLDKTLKIGTSQHFNTVKSKRIVADMIFIGCLGFIGTFFIVFFLLYWNKDKAILYLGIACIGLAYMALSDRYAPFAQILDKLSWVLLTKIEYSSLFLAGTCASLFFSVIFERYVHKFYEYILKYSCLLLSILVIILPSPYFTKLIVPFLILMIINLIYVTYVIIRAMITGKLHDSILMLASTLLGSIVFYIHIFIFLGKNDNAIVYVNFGYVSVFLLLSMLLMVRFSSSFKQLETSTKLAVKQKNEITEKSNQLTEINQELKENLRQLESFNAELDSFNHIVSHDLKAPLVAMHSLVTFIEEDLESDLDDNAKNYFDLLKGRISKMNALINGLLEYSKVARGSKEKEIFSFNELLQEIIAIVNYKSDSIINIPDEDTTIHCSRIELEHVIQNLVSNSIKYNDKQKAIIDITVAKYQDEYLFSVSDNGPGIAPQYHQKIFEIFSKLDTNDEIESTGVGLSIVKKLVSENHGTITVESDLGKGTKINFTWKRED</sequence>
<evidence type="ECO:0000256" key="7">
    <source>
        <dbReference type="SAM" id="Phobius"/>
    </source>
</evidence>
<reference evidence="9 10" key="1">
    <citation type="submission" date="2017-07" db="EMBL/GenBank/DDBJ databases">
        <authorList>
            <person name="Sun Z.S."/>
            <person name="Albrecht U."/>
            <person name="Echele G."/>
            <person name="Lee C.C."/>
        </authorList>
    </citation>
    <scope>NUCLEOTIDE SEQUENCE [LARGE SCALE GENOMIC DNA]</scope>
    <source>
        <strain evidence="10">type strain: KCTC 22618</strain>
    </source>
</reference>
<dbReference type="SUPFAM" id="SSF47384">
    <property type="entry name" value="Homodimeric domain of signal transducing histidine kinase"/>
    <property type="match status" value="1"/>
</dbReference>
<keyword evidence="7" id="KW-0472">Membrane</keyword>
<keyword evidence="4" id="KW-0808">Transferase</keyword>
<dbReference type="SUPFAM" id="SSF55874">
    <property type="entry name" value="ATPase domain of HSP90 chaperone/DNA topoisomerase II/histidine kinase"/>
    <property type="match status" value="1"/>
</dbReference>
<feature type="transmembrane region" description="Helical" evidence="7">
    <location>
        <begin position="359"/>
        <end position="380"/>
    </location>
</feature>
<dbReference type="GO" id="GO:0030295">
    <property type="term" value="F:protein kinase activator activity"/>
    <property type="evidence" value="ECO:0007669"/>
    <property type="project" value="TreeGrafter"/>
</dbReference>
<feature type="transmembrane region" description="Helical" evidence="7">
    <location>
        <begin position="300"/>
        <end position="321"/>
    </location>
</feature>
<evidence type="ECO:0000256" key="4">
    <source>
        <dbReference type="ARBA" id="ARBA00022679"/>
    </source>
</evidence>
<evidence type="ECO:0000256" key="1">
    <source>
        <dbReference type="ARBA" id="ARBA00000085"/>
    </source>
</evidence>
<dbReference type="CDD" id="cd00082">
    <property type="entry name" value="HisKA"/>
    <property type="match status" value="1"/>
</dbReference>
<dbReference type="PRINTS" id="PR00344">
    <property type="entry name" value="BCTRLSENSOR"/>
</dbReference>
<evidence type="ECO:0000259" key="8">
    <source>
        <dbReference type="PROSITE" id="PS50109"/>
    </source>
</evidence>
<feature type="transmembrane region" description="Helical" evidence="7">
    <location>
        <begin position="12"/>
        <end position="33"/>
    </location>
</feature>
<dbReference type="RefSeq" id="WP_095071763.1">
    <property type="nucleotide sequence ID" value="NZ_LT899436.1"/>
</dbReference>
<dbReference type="Pfam" id="PF07695">
    <property type="entry name" value="7TMR-DISM_7TM"/>
    <property type="match status" value="1"/>
</dbReference>
<keyword evidence="10" id="KW-1185">Reference proteome</keyword>
<dbReference type="Gene3D" id="3.30.565.10">
    <property type="entry name" value="Histidine kinase-like ATPase, C-terminal domain"/>
    <property type="match status" value="1"/>
</dbReference>
<feature type="transmembrane region" description="Helical" evidence="7">
    <location>
        <begin position="236"/>
        <end position="255"/>
    </location>
</feature>